<dbReference type="HOGENOM" id="CLU_2123642_0_0_1"/>
<dbReference type="EMBL" id="CM000157">
    <property type="protein sequence ID" value="EDW87312.2"/>
    <property type="molecule type" value="Genomic_DNA"/>
</dbReference>
<sequence>MKLLLAAVLLLGVSVLCSKEPNEIKIANECAMDNHVHRKVALDLIRNYHLKKKTHNIKCFVNCIFERTHILEKVKEKHAKEKHDCDSIEDADKCVESFEKFRCFVNIEMKVRRSKRF</sequence>
<evidence type="ECO:0000256" key="1">
    <source>
        <dbReference type="SAM" id="SignalP"/>
    </source>
</evidence>
<evidence type="ECO:0000313" key="2">
    <source>
        <dbReference type="EMBL" id="EDW87312.2"/>
    </source>
</evidence>
<organism evidence="2 3">
    <name type="scientific">Drosophila yakuba</name>
    <name type="common">Fruit fly</name>
    <dbReference type="NCBI Taxonomy" id="7245"/>
    <lineage>
        <taxon>Eukaryota</taxon>
        <taxon>Metazoa</taxon>
        <taxon>Ecdysozoa</taxon>
        <taxon>Arthropoda</taxon>
        <taxon>Hexapoda</taxon>
        <taxon>Insecta</taxon>
        <taxon>Pterygota</taxon>
        <taxon>Neoptera</taxon>
        <taxon>Endopterygota</taxon>
        <taxon>Diptera</taxon>
        <taxon>Brachycera</taxon>
        <taxon>Muscomorpha</taxon>
        <taxon>Ephydroidea</taxon>
        <taxon>Drosophilidae</taxon>
        <taxon>Drosophila</taxon>
        <taxon>Sophophora</taxon>
    </lineage>
</organism>
<dbReference type="KEGG" id="dya:Dyak_GE15275"/>
<feature type="chain" id="PRO_5006458569" evidence="1">
    <location>
        <begin position="19"/>
        <end position="117"/>
    </location>
</feature>
<keyword evidence="3" id="KW-1185">Reference proteome</keyword>
<keyword evidence="1" id="KW-0732">Signal</keyword>
<reference evidence="2 3" key="2">
    <citation type="journal article" date="2007" name="PLoS Biol.">
        <title>Principles of genome evolution in the Drosophila melanogaster species group.</title>
        <authorList>
            <person name="Ranz J.M."/>
            <person name="Maurin D."/>
            <person name="Chan Y.S."/>
            <person name="von Grotthuss M."/>
            <person name="Hillier L.W."/>
            <person name="Roote J."/>
            <person name="Ashburner M."/>
            <person name="Bergman C.M."/>
        </authorList>
    </citation>
    <scope>NUCLEOTIDE SEQUENCE [LARGE SCALE GENOMIC DNA]</scope>
    <source>
        <strain evidence="3">Tai18E2 / Tucson 14021-0261.01</strain>
    </source>
</reference>
<proteinExistence type="predicted"/>
<dbReference type="Proteomes" id="UP000002282">
    <property type="component" value="Chromosome 2L"/>
</dbReference>
<accession>B4NW32</accession>
<protein>
    <submittedName>
        <fullName evidence="2">Odorant-binding protein 22a</fullName>
    </submittedName>
</protein>
<dbReference type="SUPFAM" id="SSF47565">
    <property type="entry name" value="Insect pheromone/odorant-binding proteins"/>
    <property type="match status" value="1"/>
</dbReference>
<feature type="signal peptide" evidence="1">
    <location>
        <begin position="1"/>
        <end position="18"/>
    </location>
</feature>
<dbReference type="InterPro" id="IPR036728">
    <property type="entry name" value="PBP_GOBP_sf"/>
</dbReference>
<dbReference type="OrthoDB" id="7860313at2759"/>
<name>B4NW32_DROYA</name>
<dbReference type="GO" id="GO:0005549">
    <property type="term" value="F:odorant binding"/>
    <property type="evidence" value="ECO:0007669"/>
    <property type="project" value="InterPro"/>
</dbReference>
<dbReference type="Gene3D" id="1.10.238.20">
    <property type="entry name" value="Pheromone/general odorant binding protein domain"/>
    <property type="match status" value="1"/>
</dbReference>
<dbReference type="AlphaFoldDB" id="B4NW32"/>
<evidence type="ECO:0000313" key="3">
    <source>
        <dbReference type="Proteomes" id="UP000002282"/>
    </source>
</evidence>
<reference evidence="2 3" key="1">
    <citation type="journal article" date="2007" name="Nature">
        <title>Evolution of genes and genomes on the Drosophila phylogeny.</title>
        <authorList>
            <consortium name="Drosophila 12 Genomes Consortium"/>
            <person name="Clark A.G."/>
            <person name="Eisen M.B."/>
            <person name="Smith D.R."/>
            <person name="Bergman C.M."/>
            <person name="Oliver B."/>
            <person name="Markow T.A."/>
            <person name="Kaufman T.C."/>
            <person name="Kellis M."/>
            <person name="Gelbart W."/>
            <person name="Iyer V.N."/>
            <person name="Pollard D.A."/>
            <person name="Sackton T.B."/>
            <person name="Larracuente A.M."/>
            <person name="Singh N.D."/>
            <person name="Abad J.P."/>
            <person name="Abt D.N."/>
            <person name="Adryan B."/>
            <person name="Aguade M."/>
            <person name="Akashi H."/>
            <person name="Anderson W.W."/>
            <person name="Aquadro C.F."/>
            <person name="Ardell D.H."/>
            <person name="Arguello R."/>
            <person name="Artieri C.G."/>
            <person name="Barbash D.A."/>
            <person name="Barker D."/>
            <person name="Barsanti P."/>
            <person name="Batterham P."/>
            <person name="Batzoglou S."/>
            <person name="Begun D."/>
            <person name="Bhutkar A."/>
            <person name="Blanco E."/>
            <person name="Bosak S.A."/>
            <person name="Bradley R.K."/>
            <person name="Brand A.D."/>
            <person name="Brent M.R."/>
            <person name="Brooks A.N."/>
            <person name="Brown R.H."/>
            <person name="Butlin R.K."/>
            <person name="Caggese C."/>
            <person name="Calvi B.R."/>
            <person name="Bernardo de Carvalho A."/>
            <person name="Caspi A."/>
            <person name="Castrezana S."/>
            <person name="Celniker S.E."/>
            <person name="Chang J.L."/>
            <person name="Chapple C."/>
            <person name="Chatterji S."/>
            <person name="Chinwalla A."/>
            <person name="Civetta A."/>
            <person name="Clifton S.W."/>
            <person name="Comeron J.M."/>
            <person name="Costello J.C."/>
            <person name="Coyne J.A."/>
            <person name="Daub J."/>
            <person name="David R.G."/>
            <person name="Delcher A.L."/>
            <person name="Delehaunty K."/>
            <person name="Do C.B."/>
            <person name="Ebling H."/>
            <person name="Edwards K."/>
            <person name="Eickbush T."/>
            <person name="Evans J.D."/>
            <person name="Filipski A."/>
            <person name="Findeiss S."/>
            <person name="Freyhult E."/>
            <person name="Fulton L."/>
            <person name="Fulton R."/>
            <person name="Garcia A.C."/>
            <person name="Gardiner A."/>
            <person name="Garfield D.A."/>
            <person name="Garvin B.E."/>
            <person name="Gibson G."/>
            <person name="Gilbert D."/>
            <person name="Gnerre S."/>
            <person name="Godfrey J."/>
            <person name="Good R."/>
            <person name="Gotea V."/>
            <person name="Gravely B."/>
            <person name="Greenberg A.J."/>
            <person name="Griffiths-Jones S."/>
            <person name="Gross S."/>
            <person name="Guigo R."/>
            <person name="Gustafson E.A."/>
            <person name="Haerty W."/>
            <person name="Hahn M.W."/>
            <person name="Halligan D.L."/>
            <person name="Halpern A.L."/>
            <person name="Halter G.M."/>
            <person name="Han M.V."/>
            <person name="Heger A."/>
            <person name="Hillier L."/>
            <person name="Hinrichs A.S."/>
            <person name="Holmes I."/>
            <person name="Hoskins R.A."/>
            <person name="Hubisz M.J."/>
            <person name="Hultmark D."/>
            <person name="Huntley M.A."/>
            <person name="Jaffe D.B."/>
            <person name="Jagadeeshan S."/>
            <person name="Jeck W.R."/>
            <person name="Johnson J."/>
            <person name="Jones C.D."/>
            <person name="Jordan W.C."/>
            <person name="Karpen G.H."/>
            <person name="Kataoka E."/>
            <person name="Keightley P.D."/>
            <person name="Kheradpour P."/>
            <person name="Kirkness E.F."/>
            <person name="Koerich L.B."/>
            <person name="Kristiansen K."/>
            <person name="Kudrna D."/>
            <person name="Kulathinal R.J."/>
            <person name="Kumar S."/>
            <person name="Kwok R."/>
            <person name="Lander E."/>
            <person name="Langley C.H."/>
            <person name="Lapoint R."/>
            <person name="Lazzaro B.P."/>
            <person name="Lee S.J."/>
            <person name="Levesque L."/>
            <person name="Li R."/>
            <person name="Lin C.F."/>
            <person name="Lin M.F."/>
            <person name="Lindblad-Toh K."/>
            <person name="Llopart A."/>
            <person name="Long M."/>
            <person name="Low L."/>
            <person name="Lozovsky E."/>
            <person name="Lu J."/>
            <person name="Luo M."/>
            <person name="Machado C.A."/>
            <person name="Makalowski W."/>
            <person name="Marzo M."/>
            <person name="Matsuda M."/>
            <person name="Matzkin L."/>
            <person name="McAllister B."/>
            <person name="McBride C.S."/>
            <person name="McKernan B."/>
            <person name="McKernan K."/>
            <person name="Mendez-Lago M."/>
            <person name="Minx P."/>
            <person name="Mollenhauer M.U."/>
            <person name="Montooth K."/>
            <person name="Mount S.M."/>
            <person name="Mu X."/>
            <person name="Myers E."/>
            <person name="Negre B."/>
            <person name="Newfeld S."/>
            <person name="Nielsen R."/>
            <person name="Noor M.A."/>
            <person name="O'Grady P."/>
            <person name="Pachter L."/>
            <person name="Papaceit M."/>
            <person name="Parisi M.J."/>
            <person name="Parisi M."/>
            <person name="Parts L."/>
            <person name="Pedersen J.S."/>
            <person name="Pesole G."/>
            <person name="Phillippy A.M."/>
            <person name="Ponting C.P."/>
            <person name="Pop M."/>
            <person name="Porcelli D."/>
            <person name="Powell J.R."/>
            <person name="Prohaska S."/>
            <person name="Pruitt K."/>
            <person name="Puig M."/>
            <person name="Quesneville H."/>
            <person name="Ram K.R."/>
            <person name="Rand D."/>
            <person name="Rasmussen M.D."/>
            <person name="Reed L.K."/>
            <person name="Reenan R."/>
            <person name="Reily A."/>
            <person name="Remington K.A."/>
            <person name="Rieger T.T."/>
            <person name="Ritchie M.G."/>
            <person name="Robin C."/>
            <person name="Rogers Y.H."/>
            <person name="Rohde C."/>
            <person name="Rozas J."/>
            <person name="Rubenfield M.J."/>
            <person name="Ruiz A."/>
            <person name="Russo S."/>
            <person name="Salzberg S.L."/>
            <person name="Sanchez-Gracia A."/>
            <person name="Saranga D.J."/>
            <person name="Sato H."/>
            <person name="Schaeffer S.W."/>
            <person name="Schatz M.C."/>
            <person name="Schlenke T."/>
            <person name="Schwartz R."/>
            <person name="Segarra C."/>
            <person name="Singh R.S."/>
            <person name="Sirot L."/>
            <person name="Sirota M."/>
            <person name="Sisneros N.B."/>
            <person name="Smith C.D."/>
            <person name="Smith T.F."/>
            <person name="Spieth J."/>
            <person name="Stage D.E."/>
            <person name="Stark A."/>
            <person name="Stephan W."/>
            <person name="Strausberg R.L."/>
            <person name="Strempel S."/>
            <person name="Sturgill D."/>
            <person name="Sutton G."/>
            <person name="Sutton G.G."/>
            <person name="Tao W."/>
            <person name="Teichmann S."/>
            <person name="Tobari Y.N."/>
            <person name="Tomimura Y."/>
            <person name="Tsolas J.M."/>
            <person name="Valente V.L."/>
            <person name="Venter E."/>
            <person name="Venter J.C."/>
            <person name="Vicario S."/>
            <person name="Vieira F.G."/>
            <person name="Vilella A.J."/>
            <person name="Villasante A."/>
            <person name="Walenz B."/>
            <person name="Wang J."/>
            <person name="Wasserman M."/>
            <person name="Watts T."/>
            <person name="Wilson D."/>
            <person name="Wilson R.K."/>
            <person name="Wing R.A."/>
            <person name="Wolfner M.F."/>
            <person name="Wong A."/>
            <person name="Wong G.K."/>
            <person name="Wu C.I."/>
            <person name="Wu G."/>
            <person name="Yamamoto D."/>
            <person name="Yang H.P."/>
            <person name="Yang S.P."/>
            <person name="Yorke J.A."/>
            <person name="Yoshida K."/>
            <person name="Zdobnov E."/>
            <person name="Zhang P."/>
            <person name="Zhang Y."/>
            <person name="Zimin A.V."/>
            <person name="Baldwin J."/>
            <person name="Abdouelleil A."/>
            <person name="Abdulkadir J."/>
            <person name="Abebe A."/>
            <person name="Abera B."/>
            <person name="Abreu J."/>
            <person name="Acer S.C."/>
            <person name="Aftuck L."/>
            <person name="Alexander A."/>
            <person name="An P."/>
            <person name="Anderson E."/>
            <person name="Anderson S."/>
            <person name="Arachi H."/>
            <person name="Azer M."/>
            <person name="Bachantsang P."/>
            <person name="Barry A."/>
            <person name="Bayul T."/>
            <person name="Berlin A."/>
            <person name="Bessette D."/>
            <person name="Bloom T."/>
            <person name="Blye J."/>
            <person name="Boguslavskiy L."/>
            <person name="Bonnet C."/>
            <person name="Boukhgalter B."/>
            <person name="Bourzgui I."/>
            <person name="Brown A."/>
            <person name="Cahill P."/>
            <person name="Channer S."/>
            <person name="Cheshatsang Y."/>
            <person name="Chuda L."/>
            <person name="Citroen M."/>
            <person name="Collymore A."/>
            <person name="Cooke P."/>
            <person name="Costello M."/>
            <person name="D'Aco K."/>
            <person name="Daza R."/>
            <person name="De Haan G."/>
            <person name="DeGray S."/>
            <person name="DeMaso C."/>
            <person name="Dhargay N."/>
            <person name="Dooley K."/>
            <person name="Dooley E."/>
            <person name="Doricent M."/>
            <person name="Dorje P."/>
            <person name="Dorjee K."/>
            <person name="Dupes A."/>
            <person name="Elong R."/>
            <person name="Falk J."/>
            <person name="Farina A."/>
            <person name="Faro S."/>
            <person name="Ferguson D."/>
            <person name="Fisher S."/>
            <person name="Foley C.D."/>
            <person name="Franke A."/>
            <person name="Friedrich D."/>
            <person name="Gadbois L."/>
            <person name="Gearin G."/>
            <person name="Gearin C.R."/>
            <person name="Giannoukos G."/>
            <person name="Goode T."/>
            <person name="Graham J."/>
            <person name="Grandbois E."/>
            <person name="Grewal S."/>
            <person name="Gyaltsen K."/>
            <person name="Hafez N."/>
            <person name="Hagos B."/>
            <person name="Hall J."/>
            <person name="Henson C."/>
            <person name="Hollinger A."/>
            <person name="Honan T."/>
            <person name="Huard M.D."/>
            <person name="Hughes L."/>
            <person name="Hurhula B."/>
            <person name="Husby M.E."/>
            <person name="Kamat A."/>
            <person name="Kanga B."/>
            <person name="Kashin S."/>
            <person name="Khazanovich D."/>
            <person name="Kisner P."/>
            <person name="Lance K."/>
            <person name="Lara M."/>
            <person name="Lee W."/>
            <person name="Lennon N."/>
            <person name="Letendre F."/>
            <person name="LeVine R."/>
            <person name="Lipovsky A."/>
            <person name="Liu X."/>
            <person name="Liu J."/>
            <person name="Liu S."/>
            <person name="Lokyitsang T."/>
            <person name="Lokyitsang Y."/>
            <person name="Lubonja R."/>
            <person name="Lui A."/>
            <person name="MacDonald P."/>
            <person name="Magnisalis V."/>
            <person name="Maru K."/>
            <person name="Matthews C."/>
            <person name="McCusker W."/>
            <person name="McDonough S."/>
            <person name="Mehta T."/>
            <person name="Meldrim J."/>
            <person name="Meneus L."/>
            <person name="Mihai O."/>
            <person name="Mihalev A."/>
            <person name="Mihova T."/>
            <person name="Mittelman R."/>
            <person name="Mlenga V."/>
            <person name="Montmayeur A."/>
            <person name="Mulrain L."/>
            <person name="Navidi A."/>
            <person name="Naylor J."/>
            <person name="Negash T."/>
            <person name="Nguyen T."/>
            <person name="Nguyen N."/>
            <person name="Nicol R."/>
            <person name="Norbu C."/>
            <person name="Norbu N."/>
            <person name="Novod N."/>
            <person name="O'Neill B."/>
            <person name="Osman S."/>
            <person name="Markiewicz E."/>
            <person name="Oyono O.L."/>
            <person name="Patti C."/>
            <person name="Phunkhang P."/>
            <person name="Pierre F."/>
            <person name="Priest M."/>
            <person name="Raghuraman S."/>
            <person name="Rege F."/>
            <person name="Reyes R."/>
            <person name="Rise C."/>
            <person name="Rogov P."/>
            <person name="Ross K."/>
            <person name="Ryan E."/>
            <person name="Settipalli S."/>
            <person name="Shea T."/>
            <person name="Sherpa N."/>
            <person name="Shi L."/>
            <person name="Shih D."/>
            <person name="Sparrow T."/>
            <person name="Spaulding J."/>
            <person name="Stalker J."/>
            <person name="Stange-Thomann N."/>
            <person name="Stavropoulos S."/>
            <person name="Stone C."/>
            <person name="Strader C."/>
            <person name="Tesfaye S."/>
            <person name="Thomson T."/>
            <person name="Thoulutsang Y."/>
            <person name="Thoulutsang D."/>
            <person name="Topham K."/>
            <person name="Topping I."/>
            <person name="Tsamla T."/>
            <person name="Vassiliev H."/>
            <person name="Vo A."/>
            <person name="Wangchuk T."/>
            <person name="Wangdi T."/>
            <person name="Weiand M."/>
            <person name="Wilkinson J."/>
            <person name="Wilson A."/>
            <person name="Yadav S."/>
            <person name="Young G."/>
            <person name="Yu Q."/>
            <person name="Zembek L."/>
            <person name="Zhong D."/>
            <person name="Zimmer A."/>
            <person name="Zwirko Z."/>
            <person name="Jaffe D.B."/>
            <person name="Alvarez P."/>
            <person name="Brockman W."/>
            <person name="Butler J."/>
            <person name="Chin C."/>
            <person name="Gnerre S."/>
            <person name="Grabherr M."/>
            <person name="Kleber M."/>
            <person name="Mauceli E."/>
            <person name="MacCallum I."/>
        </authorList>
    </citation>
    <scope>NUCLEOTIDE SEQUENCE [LARGE SCALE GENOMIC DNA]</scope>
    <source>
        <strain evidence="3">Tai18E2 / Tucson 14021-0261.01</strain>
    </source>
</reference>
<gene>
    <name evidence="2" type="primary">Dyak\Obp22a</name>
    <name evidence="2" type="synonym">Dyak\GE15275</name>
    <name evidence="2" type="synonym">dyak_GLEANR_1679</name>
    <name evidence="2" type="synonym">DyakObp22a</name>
    <name evidence="2" type="synonym">GE15275</name>
    <name evidence="2" type="synonym">Obp22a</name>
    <name evidence="2" type="ORF">Dyak_GE15275</name>
</gene>